<evidence type="ECO:0000256" key="1">
    <source>
        <dbReference type="ARBA" id="ARBA00010457"/>
    </source>
</evidence>
<dbReference type="GO" id="GO:0004784">
    <property type="term" value="F:superoxide dismutase activity"/>
    <property type="evidence" value="ECO:0007669"/>
    <property type="project" value="UniProtKB-EC"/>
</dbReference>
<keyword evidence="5 8" id="KW-0560">Oxidoreductase</keyword>
<name>A0AAJ7BVW1_CEPCN</name>
<proteinExistence type="inferred from homology"/>
<dbReference type="PROSITE" id="PS00087">
    <property type="entry name" value="SOD_CU_ZN_1"/>
    <property type="match status" value="1"/>
</dbReference>
<comment type="cofactor">
    <cofactor evidence="8">
        <name>Cu cation</name>
        <dbReference type="ChEBI" id="CHEBI:23378"/>
    </cofactor>
    <text evidence="8">Binds 1 copper ion per subunit.</text>
</comment>
<dbReference type="PRINTS" id="PR00068">
    <property type="entry name" value="CUZNDISMTASE"/>
</dbReference>
<keyword evidence="6 8" id="KW-0186">Copper</keyword>
<evidence type="ECO:0000256" key="9">
    <source>
        <dbReference type="SAM" id="Phobius"/>
    </source>
</evidence>
<reference evidence="12" key="1">
    <citation type="submission" date="2025-08" db="UniProtKB">
        <authorList>
            <consortium name="RefSeq"/>
        </authorList>
    </citation>
    <scope>IDENTIFICATION</scope>
</reference>
<dbReference type="GeneID" id="107267887"/>
<keyword evidence="4" id="KW-0049">Antioxidant</keyword>
<dbReference type="KEGG" id="ccin:107267887"/>
<dbReference type="InterPro" id="IPR036423">
    <property type="entry name" value="SOD-like_Cu/Zn_dom_sf"/>
</dbReference>
<evidence type="ECO:0000256" key="5">
    <source>
        <dbReference type="ARBA" id="ARBA00023002"/>
    </source>
</evidence>
<feature type="transmembrane region" description="Helical" evidence="9">
    <location>
        <begin position="218"/>
        <end position="245"/>
    </location>
</feature>
<evidence type="ECO:0000313" key="12">
    <source>
        <dbReference type="RefSeq" id="XP_015595562.1"/>
    </source>
</evidence>
<comment type="cofactor">
    <cofactor evidence="8">
        <name>Zn(2+)</name>
        <dbReference type="ChEBI" id="CHEBI:29105"/>
    </cofactor>
    <text evidence="8">Binds 1 zinc ion per subunit.</text>
</comment>
<keyword evidence="9" id="KW-0812">Transmembrane</keyword>
<dbReference type="CDD" id="cd00305">
    <property type="entry name" value="Cu-Zn_Superoxide_Dismutase"/>
    <property type="match status" value="1"/>
</dbReference>
<evidence type="ECO:0000256" key="3">
    <source>
        <dbReference type="ARBA" id="ARBA00022833"/>
    </source>
</evidence>
<evidence type="ECO:0000259" key="10">
    <source>
        <dbReference type="Pfam" id="PF00080"/>
    </source>
</evidence>
<dbReference type="InterPro" id="IPR018152">
    <property type="entry name" value="SOD_Cu/Zn_BS"/>
</dbReference>
<dbReference type="Gene3D" id="2.60.40.200">
    <property type="entry name" value="Superoxide dismutase, copper/zinc binding domain"/>
    <property type="match status" value="1"/>
</dbReference>
<sequence length="247" mass="25420">MQARYQYKQNMPQHPQSVIPCLQSFARNRLVTMNKMIAFLLMAVLASASAEVSTKELVAVVRLTPHNSTGGPNVNGAITFTQSATNGPVTVTGTISGLKEGLHGFHVHEKGDLSSGCTSAGGHFNPNGQNHGAPGDAVRHVGDLGNIQANSEGIATVNITDTVISLSGANNILGRAVVVHEDADDLGKGNHSLSLTTGNAGARLACGVIGVSSPNSNWSGAGIAIVSSYVVSILLPAAALVLSFLDY</sequence>
<dbReference type="SUPFAM" id="SSF49329">
    <property type="entry name" value="Cu,Zn superoxide dismutase-like"/>
    <property type="match status" value="1"/>
</dbReference>
<comment type="catalytic activity">
    <reaction evidence="7 8">
        <text>2 superoxide + 2 H(+) = H2O2 + O2</text>
        <dbReference type="Rhea" id="RHEA:20696"/>
        <dbReference type="ChEBI" id="CHEBI:15378"/>
        <dbReference type="ChEBI" id="CHEBI:15379"/>
        <dbReference type="ChEBI" id="CHEBI:16240"/>
        <dbReference type="ChEBI" id="CHEBI:18421"/>
        <dbReference type="EC" id="1.15.1.1"/>
    </reaction>
</comment>
<protein>
    <recommendedName>
        <fullName evidence="8">Superoxide dismutase [Cu-Zn]</fullName>
        <ecNumber evidence="8">1.15.1.1</ecNumber>
    </recommendedName>
</protein>
<dbReference type="PROSITE" id="PS00332">
    <property type="entry name" value="SOD_CU_ZN_2"/>
    <property type="match status" value="1"/>
</dbReference>
<organism evidence="11 12">
    <name type="scientific">Cephus cinctus</name>
    <name type="common">Wheat stem sawfly</name>
    <dbReference type="NCBI Taxonomy" id="211228"/>
    <lineage>
        <taxon>Eukaryota</taxon>
        <taxon>Metazoa</taxon>
        <taxon>Ecdysozoa</taxon>
        <taxon>Arthropoda</taxon>
        <taxon>Hexapoda</taxon>
        <taxon>Insecta</taxon>
        <taxon>Pterygota</taxon>
        <taxon>Neoptera</taxon>
        <taxon>Endopterygota</taxon>
        <taxon>Hymenoptera</taxon>
        <taxon>Cephoidea</taxon>
        <taxon>Cephidae</taxon>
        <taxon>Cephus</taxon>
    </lineage>
</organism>
<dbReference type="InterPro" id="IPR001424">
    <property type="entry name" value="SOD_Cu_Zn_dom"/>
</dbReference>
<evidence type="ECO:0000256" key="4">
    <source>
        <dbReference type="ARBA" id="ARBA00022862"/>
    </source>
</evidence>
<keyword evidence="2 8" id="KW-0479">Metal-binding</keyword>
<keyword evidence="9" id="KW-0472">Membrane</keyword>
<evidence type="ECO:0000256" key="8">
    <source>
        <dbReference type="RuleBase" id="RU000393"/>
    </source>
</evidence>
<dbReference type="AlphaFoldDB" id="A0AAJ7BVW1"/>
<keyword evidence="9" id="KW-1133">Transmembrane helix</keyword>
<feature type="domain" description="Superoxide dismutase copper/zinc binding" evidence="10">
    <location>
        <begin position="74"/>
        <end position="209"/>
    </location>
</feature>
<evidence type="ECO:0000256" key="7">
    <source>
        <dbReference type="ARBA" id="ARBA00049204"/>
    </source>
</evidence>
<comment type="similarity">
    <text evidence="1 8">Belongs to the Cu-Zn superoxide dismutase family.</text>
</comment>
<dbReference type="EC" id="1.15.1.1" evidence="8"/>
<dbReference type="InterPro" id="IPR024134">
    <property type="entry name" value="SOD_Cu/Zn_/chaperone"/>
</dbReference>
<comment type="function">
    <text evidence="8">Destroys radicals which are normally produced within the cells and which are toxic to biological systems.</text>
</comment>
<dbReference type="Proteomes" id="UP000694920">
    <property type="component" value="Unplaced"/>
</dbReference>
<gene>
    <name evidence="12" type="primary">LOC107267887</name>
</gene>
<dbReference type="GO" id="GO:0005507">
    <property type="term" value="F:copper ion binding"/>
    <property type="evidence" value="ECO:0007669"/>
    <property type="project" value="InterPro"/>
</dbReference>
<accession>A0AAJ7BVW1</accession>
<evidence type="ECO:0000313" key="11">
    <source>
        <dbReference type="Proteomes" id="UP000694920"/>
    </source>
</evidence>
<dbReference type="FunFam" id="2.60.40.200:FF:000001">
    <property type="entry name" value="Superoxide dismutase [Cu-Zn]"/>
    <property type="match status" value="1"/>
</dbReference>
<dbReference type="Pfam" id="PF00080">
    <property type="entry name" value="Sod_Cu"/>
    <property type="match status" value="1"/>
</dbReference>
<dbReference type="PANTHER" id="PTHR10003">
    <property type="entry name" value="SUPEROXIDE DISMUTASE CU-ZN -RELATED"/>
    <property type="match status" value="1"/>
</dbReference>
<evidence type="ECO:0000256" key="6">
    <source>
        <dbReference type="ARBA" id="ARBA00023008"/>
    </source>
</evidence>
<keyword evidence="11" id="KW-1185">Reference proteome</keyword>
<keyword evidence="3 8" id="KW-0862">Zinc</keyword>
<dbReference type="RefSeq" id="XP_015595562.1">
    <property type="nucleotide sequence ID" value="XM_015740076.2"/>
</dbReference>
<evidence type="ECO:0000256" key="2">
    <source>
        <dbReference type="ARBA" id="ARBA00022723"/>
    </source>
</evidence>